<proteinExistence type="predicted"/>
<sequence>MTSLVMLFLREGKCLNGAELVRGRTKPITYCCCLVAQSCRCQTLFSPMDCSPPGSSVHGICQARIREWVAVSFSRGSFQPQDLPDPGIEPMSPALQVDSLPLSHLGSPHTL</sequence>
<reference evidence="1" key="1">
    <citation type="submission" date="2022-03" db="EMBL/GenBank/DDBJ databases">
        <title>Genomic analyses of argali, domestic sheep and their hybrids provide insights into chromosomal evolution, heterosis and genetic basis of agronomic traits.</title>
        <authorList>
            <person name="Li M."/>
        </authorList>
    </citation>
    <scope>NUCLEOTIDE SEQUENCE</scope>
    <source>
        <strain evidence="1">CAU-MHL-2022a</strain>
        <tissue evidence="1">Skin</tissue>
    </source>
</reference>
<dbReference type="AlphaFoldDB" id="A0AAD4Y2Z3"/>
<name>A0AAD4Y2Z3_OVIAM</name>
<gene>
    <name evidence="1" type="ORF">MG293_017597</name>
</gene>
<evidence type="ECO:0000313" key="1">
    <source>
        <dbReference type="EMBL" id="KAI4532332.1"/>
    </source>
</evidence>
<accession>A0AAD4Y2Z3</accession>
<comment type="caution">
    <text evidence="1">The sequence shown here is derived from an EMBL/GenBank/DDBJ whole genome shotgun (WGS) entry which is preliminary data.</text>
</comment>
<dbReference type="Proteomes" id="UP001214576">
    <property type="component" value="Unassembled WGS sequence"/>
</dbReference>
<evidence type="ECO:0000313" key="2">
    <source>
        <dbReference type="Proteomes" id="UP001214576"/>
    </source>
</evidence>
<dbReference type="EMBL" id="JAKZEL010000022">
    <property type="protein sequence ID" value="KAI4532332.1"/>
    <property type="molecule type" value="Genomic_DNA"/>
</dbReference>
<protein>
    <submittedName>
        <fullName evidence="1">Uncharacterized protein</fullName>
    </submittedName>
</protein>
<keyword evidence="2" id="KW-1185">Reference proteome</keyword>
<organism evidence="1 2">
    <name type="scientific">Ovis ammon polii</name>
    <dbReference type="NCBI Taxonomy" id="230172"/>
    <lineage>
        <taxon>Eukaryota</taxon>
        <taxon>Metazoa</taxon>
        <taxon>Chordata</taxon>
        <taxon>Craniata</taxon>
        <taxon>Vertebrata</taxon>
        <taxon>Euteleostomi</taxon>
        <taxon>Mammalia</taxon>
        <taxon>Eutheria</taxon>
        <taxon>Laurasiatheria</taxon>
        <taxon>Artiodactyla</taxon>
        <taxon>Ruminantia</taxon>
        <taxon>Pecora</taxon>
        <taxon>Bovidae</taxon>
        <taxon>Caprinae</taxon>
        <taxon>Ovis</taxon>
    </lineage>
</organism>